<evidence type="ECO:0008006" key="3">
    <source>
        <dbReference type="Google" id="ProtNLM"/>
    </source>
</evidence>
<dbReference type="PIRSF" id="PIRSF029171">
    <property type="entry name" value="Esterase_LipA"/>
    <property type="match status" value="1"/>
</dbReference>
<accession>A0A386ZG19</accession>
<evidence type="ECO:0000313" key="1">
    <source>
        <dbReference type="EMBL" id="AYF76386.1"/>
    </source>
</evidence>
<dbReference type="AlphaFoldDB" id="A0A386ZG19"/>
<dbReference type="GO" id="GO:0004806">
    <property type="term" value="F:triacylglycerol lipase activity"/>
    <property type="evidence" value="ECO:0007669"/>
    <property type="project" value="InterPro"/>
</dbReference>
<name>A0A386ZG19_9NOCA</name>
<dbReference type="Pfam" id="PF03583">
    <property type="entry name" value="LIP"/>
    <property type="match status" value="1"/>
</dbReference>
<dbReference type="GO" id="GO:0016042">
    <property type="term" value="P:lipid catabolic process"/>
    <property type="evidence" value="ECO:0007669"/>
    <property type="project" value="InterPro"/>
</dbReference>
<dbReference type="EMBL" id="CP032568">
    <property type="protein sequence ID" value="AYF76386.1"/>
    <property type="molecule type" value="Genomic_DNA"/>
</dbReference>
<dbReference type="InterPro" id="IPR029058">
    <property type="entry name" value="AB_hydrolase_fold"/>
</dbReference>
<sequence>MVGMLCRREGVVAMPVRYTVTKAVRQVVLGTCALTACAALIATATPAVADARDLGRLGGVELLDGAWSFDKAAASLGFSYTTADQHDNQARATAALYLPPGLPPQGGWPLVVWAHGTVGIGNDCAPSHRPQSDRNRAYFDEILAHGYAVLAPDYQGLGTGGNFSYYNTAVESRSLLDAVTAVRALPVPLTSHWVLIGQSEGAHAVMSAAALYARNPTYARGLTGVIATGLRTDPAKSLREMFRASSTGSANQVGYAGYYLAALEDRNPGSVLPYLSDFGRQYVEKAATECLSDLVADAQSRRPAALVTDPDTPTPTFDADIRSLVAYQEDVIPADLMIGYGTADIDVPPTDTPAYGPALQSHNPWVTITTTAYPGKDHSGAFLASLPDALTFLQSHLP</sequence>
<protein>
    <recommendedName>
        <fullName evidence="3">Lipase</fullName>
    </recommendedName>
</protein>
<evidence type="ECO:0000313" key="2">
    <source>
        <dbReference type="Proteomes" id="UP000267164"/>
    </source>
</evidence>
<dbReference type="SUPFAM" id="SSF53474">
    <property type="entry name" value="alpha/beta-Hydrolases"/>
    <property type="match status" value="1"/>
</dbReference>
<keyword evidence="2" id="KW-1185">Reference proteome</keyword>
<proteinExistence type="predicted"/>
<dbReference type="Gene3D" id="3.40.50.1820">
    <property type="entry name" value="alpha/beta hydrolase"/>
    <property type="match status" value="1"/>
</dbReference>
<dbReference type="KEGG" id="nyu:D7D52_24035"/>
<dbReference type="OrthoDB" id="9798122at2"/>
<gene>
    <name evidence="1" type="ORF">D7D52_24035</name>
</gene>
<reference evidence="1 2" key="1">
    <citation type="submission" date="2018-09" db="EMBL/GenBank/DDBJ databases">
        <title>Nocardia yunnanensis sp. nov., an actinomycete isolated from a soil sample.</title>
        <authorList>
            <person name="Zhang J."/>
        </authorList>
    </citation>
    <scope>NUCLEOTIDE SEQUENCE [LARGE SCALE GENOMIC DNA]</scope>
    <source>
        <strain evidence="1 2">CFHS0054</strain>
    </source>
</reference>
<dbReference type="InterPro" id="IPR005152">
    <property type="entry name" value="Lipase_secreted"/>
</dbReference>
<dbReference type="Proteomes" id="UP000267164">
    <property type="component" value="Chromosome"/>
</dbReference>
<organism evidence="1 2">
    <name type="scientific">Nocardia yunnanensis</name>
    <dbReference type="NCBI Taxonomy" id="2382165"/>
    <lineage>
        <taxon>Bacteria</taxon>
        <taxon>Bacillati</taxon>
        <taxon>Actinomycetota</taxon>
        <taxon>Actinomycetes</taxon>
        <taxon>Mycobacteriales</taxon>
        <taxon>Nocardiaceae</taxon>
        <taxon>Nocardia</taxon>
    </lineage>
</organism>
<dbReference type="PANTHER" id="PTHR34853:SF1">
    <property type="entry name" value="LIPASE 5"/>
    <property type="match status" value="1"/>
</dbReference>
<dbReference type="PANTHER" id="PTHR34853">
    <property type="match status" value="1"/>
</dbReference>